<evidence type="ECO:0000256" key="1">
    <source>
        <dbReference type="SAM" id="Phobius"/>
    </source>
</evidence>
<gene>
    <name evidence="3" type="ORF">SAMN04490178_12640</name>
</gene>
<dbReference type="PANTHER" id="PTHR30336:SF6">
    <property type="entry name" value="INTEGRAL MEMBRANE PROTEIN"/>
    <property type="match status" value="1"/>
</dbReference>
<evidence type="ECO:0000313" key="4">
    <source>
        <dbReference type="Proteomes" id="UP000198847"/>
    </source>
</evidence>
<dbReference type="STRING" id="112903.SAMN04490178_12640"/>
<dbReference type="AlphaFoldDB" id="A0A1H8XPL9"/>
<dbReference type="Proteomes" id="UP000198847">
    <property type="component" value="Unassembled WGS sequence"/>
</dbReference>
<dbReference type="EMBL" id="FODY01000026">
    <property type="protein sequence ID" value="SEP41248.1"/>
    <property type="molecule type" value="Genomic_DNA"/>
</dbReference>
<protein>
    <submittedName>
        <fullName evidence="3">Protein SanA, affects membrane permeability for vancomycin</fullName>
    </submittedName>
</protein>
<sequence>MLINRINLLGGEELKKRMKCKRSYIISLSLIFLLGVVCILYTNQRVLEFGSDYIIKADEVPESDAIIVLGAYVSPDGVVSQILEERLKVGYELYRQGKAGKIIVSGDHSRKDYDEVNAMKKYYLDKNIPSEDVFMDHAGFTTYESMYRAKYIFGVNKVVIVSQKFHVPRAIFIARQLGIEAYGVEAETGNYSRFVIVSNNIRESIARCKAFITAAIKPKPTFLGETIPVNGSGTVTDDKP</sequence>
<keyword evidence="1" id="KW-0812">Transmembrane</keyword>
<keyword evidence="4" id="KW-1185">Reference proteome</keyword>
<name>A0A1H8XPL9_9FIRM</name>
<evidence type="ECO:0000259" key="2">
    <source>
        <dbReference type="Pfam" id="PF02698"/>
    </source>
</evidence>
<dbReference type="RefSeq" id="WP_218140717.1">
    <property type="nucleotide sequence ID" value="NZ_FODY01000026.1"/>
</dbReference>
<feature type="domain" description="DUF218" evidence="2">
    <location>
        <begin position="64"/>
        <end position="185"/>
    </location>
</feature>
<dbReference type="PANTHER" id="PTHR30336">
    <property type="entry name" value="INNER MEMBRANE PROTEIN, PROBABLE PERMEASE"/>
    <property type="match status" value="1"/>
</dbReference>
<keyword evidence="1" id="KW-1133">Transmembrane helix</keyword>
<accession>A0A1H8XPL9</accession>
<dbReference type="CDD" id="cd06259">
    <property type="entry name" value="YdcF-like"/>
    <property type="match status" value="1"/>
</dbReference>
<keyword evidence="1" id="KW-0472">Membrane</keyword>
<organism evidence="3 4">
    <name type="scientific">Propionispora vibrioides</name>
    <dbReference type="NCBI Taxonomy" id="112903"/>
    <lineage>
        <taxon>Bacteria</taxon>
        <taxon>Bacillati</taxon>
        <taxon>Bacillota</taxon>
        <taxon>Negativicutes</taxon>
        <taxon>Selenomonadales</taxon>
        <taxon>Sporomusaceae</taxon>
        <taxon>Propionispora</taxon>
    </lineage>
</organism>
<dbReference type="Pfam" id="PF02698">
    <property type="entry name" value="DUF218"/>
    <property type="match status" value="1"/>
</dbReference>
<dbReference type="GO" id="GO:0005886">
    <property type="term" value="C:plasma membrane"/>
    <property type="evidence" value="ECO:0007669"/>
    <property type="project" value="TreeGrafter"/>
</dbReference>
<dbReference type="InterPro" id="IPR051599">
    <property type="entry name" value="Cell_Envelope_Assoc"/>
</dbReference>
<dbReference type="InterPro" id="IPR003848">
    <property type="entry name" value="DUF218"/>
</dbReference>
<proteinExistence type="predicted"/>
<reference evidence="3 4" key="1">
    <citation type="submission" date="2016-10" db="EMBL/GenBank/DDBJ databases">
        <authorList>
            <person name="de Groot N.N."/>
        </authorList>
    </citation>
    <scope>NUCLEOTIDE SEQUENCE [LARGE SCALE GENOMIC DNA]</scope>
    <source>
        <strain evidence="3 4">DSM 13305</strain>
    </source>
</reference>
<evidence type="ECO:0000313" key="3">
    <source>
        <dbReference type="EMBL" id="SEP41248.1"/>
    </source>
</evidence>
<feature type="transmembrane region" description="Helical" evidence="1">
    <location>
        <begin position="24"/>
        <end position="42"/>
    </location>
</feature>